<dbReference type="InterPro" id="IPR050171">
    <property type="entry name" value="MFS_Transporters"/>
</dbReference>
<keyword evidence="9" id="KW-1185">Reference proteome</keyword>
<evidence type="ECO:0000256" key="3">
    <source>
        <dbReference type="ARBA" id="ARBA00022475"/>
    </source>
</evidence>
<dbReference type="PANTHER" id="PTHR23517">
    <property type="entry name" value="RESISTANCE PROTEIN MDTM, PUTATIVE-RELATED-RELATED"/>
    <property type="match status" value="1"/>
</dbReference>
<dbReference type="GO" id="GO:0022857">
    <property type="term" value="F:transmembrane transporter activity"/>
    <property type="evidence" value="ECO:0007669"/>
    <property type="project" value="InterPro"/>
</dbReference>
<evidence type="ECO:0000256" key="4">
    <source>
        <dbReference type="ARBA" id="ARBA00022692"/>
    </source>
</evidence>
<keyword evidence="6 7" id="KW-0472">Membrane</keyword>
<dbReference type="InterPro" id="IPR011701">
    <property type="entry name" value="MFS"/>
</dbReference>
<feature type="transmembrane region" description="Helical" evidence="7">
    <location>
        <begin position="99"/>
        <end position="120"/>
    </location>
</feature>
<protein>
    <submittedName>
        <fullName evidence="8">Peptide MFS transporter</fullName>
    </submittedName>
</protein>
<feature type="transmembrane region" description="Helical" evidence="7">
    <location>
        <begin position="62"/>
        <end position="87"/>
    </location>
</feature>
<evidence type="ECO:0000313" key="8">
    <source>
        <dbReference type="EMBL" id="NMM47664.1"/>
    </source>
</evidence>
<evidence type="ECO:0000256" key="7">
    <source>
        <dbReference type="SAM" id="Phobius"/>
    </source>
</evidence>
<keyword evidence="3" id="KW-1003">Cell membrane</keyword>
<comment type="subcellular location">
    <subcellularLocation>
        <location evidence="1">Cell membrane</location>
        <topology evidence="1">Multi-pass membrane protein</topology>
    </subcellularLocation>
</comment>
<keyword evidence="5 7" id="KW-1133">Transmembrane helix</keyword>
<comment type="caution">
    <text evidence="8">The sequence shown here is derived from an EMBL/GenBank/DDBJ whole genome shotgun (WGS) entry which is preliminary data.</text>
</comment>
<evidence type="ECO:0000313" key="9">
    <source>
        <dbReference type="Proteomes" id="UP000559010"/>
    </source>
</evidence>
<dbReference type="Pfam" id="PF07690">
    <property type="entry name" value="MFS_1"/>
    <property type="match status" value="1"/>
</dbReference>
<evidence type="ECO:0000256" key="2">
    <source>
        <dbReference type="ARBA" id="ARBA00022448"/>
    </source>
</evidence>
<keyword evidence="2" id="KW-0813">Transport</keyword>
<proteinExistence type="predicted"/>
<accession>A0A848IZL7</accession>
<feature type="transmembrane region" description="Helical" evidence="7">
    <location>
        <begin position="12"/>
        <end position="32"/>
    </location>
</feature>
<keyword evidence="4 7" id="KW-0812">Transmembrane</keyword>
<feature type="transmembrane region" description="Helical" evidence="7">
    <location>
        <begin position="297"/>
        <end position="319"/>
    </location>
</feature>
<dbReference type="SUPFAM" id="SSF103473">
    <property type="entry name" value="MFS general substrate transporter"/>
    <property type="match status" value="1"/>
</dbReference>
<evidence type="ECO:0000256" key="5">
    <source>
        <dbReference type="ARBA" id="ARBA00022989"/>
    </source>
</evidence>
<feature type="transmembrane region" description="Helical" evidence="7">
    <location>
        <begin position="207"/>
        <end position="226"/>
    </location>
</feature>
<dbReference type="PANTHER" id="PTHR23517:SF15">
    <property type="entry name" value="PROTON-DEPENDENT OLIGOPEPTIDE FAMILY TRANSPORT PROTEIN"/>
    <property type="match status" value="1"/>
</dbReference>
<feature type="transmembrane region" description="Helical" evidence="7">
    <location>
        <begin position="238"/>
        <end position="256"/>
    </location>
</feature>
<dbReference type="GO" id="GO:0005886">
    <property type="term" value="C:plasma membrane"/>
    <property type="evidence" value="ECO:0007669"/>
    <property type="project" value="UniProtKB-SubCell"/>
</dbReference>
<feature type="transmembrane region" description="Helical" evidence="7">
    <location>
        <begin position="165"/>
        <end position="187"/>
    </location>
</feature>
<organism evidence="8 9">
    <name type="scientific">Marinigracilibium pacificum</name>
    <dbReference type="NCBI Taxonomy" id="2729599"/>
    <lineage>
        <taxon>Bacteria</taxon>
        <taxon>Pseudomonadati</taxon>
        <taxon>Bacteroidota</taxon>
        <taxon>Cytophagia</taxon>
        <taxon>Cytophagales</taxon>
        <taxon>Flammeovirgaceae</taxon>
        <taxon>Marinigracilibium</taxon>
    </lineage>
</organism>
<dbReference type="EMBL" id="JABBNU010000002">
    <property type="protein sequence ID" value="NMM47664.1"/>
    <property type="molecule type" value="Genomic_DNA"/>
</dbReference>
<feature type="transmembrane region" description="Helical" evidence="7">
    <location>
        <begin position="262"/>
        <end position="285"/>
    </location>
</feature>
<feature type="transmembrane region" description="Helical" evidence="7">
    <location>
        <begin position="126"/>
        <end position="145"/>
    </location>
</feature>
<feature type="transmembrane region" description="Helical" evidence="7">
    <location>
        <begin position="37"/>
        <end position="56"/>
    </location>
</feature>
<gene>
    <name evidence="8" type="ORF">HH304_04575</name>
</gene>
<feature type="transmembrane region" description="Helical" evidence="7">
    <location>
        <begin position="331"/>
        <end position="350"/>
    </location>
</feature>
<evidence type="ECO:0000256" key="1">
    <source>
        <dbReference type="ARBA" id="ARBA00004651"/>
    </source>
</evidence>
<evidence type="ECO:0000256" key="6">
    <source>
        <dbReference type="ARBA" id="ARBA00023136"/>
    </source>
</evidence>
<dbReference type="AlphaFoldDB" id="A0A848IZL7"/>
<name>A0A848IZL7_9BACT</name>
<dbReference type="InterPro" id="IPR036259">
    <property type="entry name" value="MFS_trans_sf"/>
</dbReference>
<dbReference type="Proteomes" id="UP000559010">
    <property type="component" value="Unassembled WGS sequence"/>
</dbReference>
<reference evidence="8 9" key="1">
    <citation type="submission" date="2020-04" db="EMBL/GenBank/DDBJ databases">
        <title>Flammeovirgaceae bacterium KN852 isolated from deep sea.</title>
        <authorList>
            <person name="Zhang D.-C."/>
        </authorList>
    </citation>
    <scope>NUCLEOTIDE SEQUENCE [LARGE SCALE GENOMIC DNA]</scope>
    <source>
        <strain evidence="8 9">KN852</strain>
    </source>
</reference>
<sequence length="363" mass="40566">MEDVEAAKIYSVFTISVILSQFIGAIVGDLLIGNKKAIITGMLLQACGAFCINLPYKEAFFISLFLIAIGGGLYSPNLISSFGKLYYDKTKLLDSGLTILYLIPKAGSFIAPLAIGFIGIKFGWQPGFITCGIIALLSLILFLTIKIERNEKVVSQQPSINNRTVNIVIIFILVGLFWVIYGIASFQSNYILNQFNQITTIFSFEELWSTGSLLLTIPLSIIAIFLWKKFYSRPFFKLMTGAILVMISFGLLYMIPEYPNELHFLFYGISVICLNVSQIYIAPVLHSVIFQYSKPKFFTILISFASIPTSLLSIIVTYFGSDLYESTSTQILIGLTAITGLSVGIIYIYLLRNRNQKSQIEYL</sequence>
<dbReference type="Gene3D" id="1.20.1250.20">
    <property type="entry name" value="MFS general substrate transporter like domains"/>
    <property type="match status" value="1"/>
</dbReference>